<evidence type="ECO:0000259" key="4">
    <source>
        <dbReference type="PROSITE" id="PS50932"/>
    </source>
</evidence>
<dbReference type="Gene3D" id="3.40.50.2300">
    <property type="match status" value="2"/>
</dbReference>
<dbReference type="CDD" id="cd01392">
    <property type="entry name" value="HTH_LacI"/>
    <property type="match status" value="1"/>
</dbReference>
<dbReference type="OrthoDB" id="60111at2"/>
<reference evidence="5 6" key="1">
    <citation type="submission" date="2017-03" db="EMBL/GenBank/DDBJ databases">
        <authorList>
            <person name="Afonso C.L."/>
            <person name="Miller P.J."/>
            <person name="Scott M.A."/>
            <person name="Spackman E."/>
            <person name="Goraichik I."/>
            <person name="Dimitrov K.M."/>
            <person name="Suarez D.L."/>
            <person name="Swayne D.E."/>
        </authorList>
    </citation>
    <scope>NUCLEOTIDE SEQUENCE [LARGE SCALE GENOMIC DNA]</scope>
    <source>
        <strain evidence="5 6">CECT 7680</strain>
    </source>
</reference>
<dbReference type="Gene3D" id="1.10.260.40">
    <property type="entry name" value="lambda repressor-like DNA-binding domains"/>
    <property type="match status" value="1"/>
</dbReference>
<dbReference type="PANTHER" id="PTHR30146:SF153">
    <property type="entry name" value="LACTOSE OPERON REPRESSOR"/>
    <property type="match status" value="1"/>
</dbReference>
<dbReference type="Proteomes" id="UP000193409">
    <property type="component" value="Unassembled WGS sequence"/>
</dbReference>
<dbReference type="Pfam" id="PF00356">
    <property type="entry name" value="LacI"/>
    <property type="match status" value="1"/>
</dbReference>
<dbReference type="InterPro" id="IPR028082">
    <property type="entry name" value="Peripla_BP_I"/>
</dbReference>
<dbReference type="PROSITE" id="PS50932">
    <property type="entry name" value="HTH_LACI_2"/>
    <property type="match status" value="1"/>
</dbReference>
<dbReference type="InterPro" id="IPR000843">
    <property type="entry name" value="HTH_LacI"/>
</dbReference>
<evidence type="ECO:0000313" key="5">
    <source>
        <dbReference type="EMBL" id="SLN57572.1"/>
    </source>
</evidence>
<dbReference type="InterPro" id="IPR046335">
    <property type="entry name" value="LacI/GalR-like_sensor"/>
</dbReference>
<dbReference type="RefSeq" id="WP_085869549.1">
    <property type="nucleotide sequence ID" value="NZ_FWFQ01000025.1"/>
</dbReference>
<dbReference type="AlphaFoldDB" id="A0A1Y5T7H2"/>
<dbReference type="SMART" id="SM00354">
    <property type="entry name" value="HTH_LACI"/>
    <property type="match status" value="1"/>
</dbReference>
<keyword evidence="3" id="KW-0804">Transcription</keyword>
<keyword evidence="1" id="KW-0805">Transcription regulation</keyword>
<protein>
    <submittedName>
        <fullName evidence="5">HTH-type transcriptional regulator RafR</fullName>
    </submittedName>
</protein>
<sequence>MKPKPTLKTIAALSGYAVPTVSRALSDAPDIAESTRRKVQQIAREVGYMPNRGGLRLKTGKTFTIALVLGIGDRVSEHAGRLIASVANQLRPTAYSLIVTTYSEKEGDPLEAVKRVVENGLADAIIIEQIETRDARVRYMLDAGFPFAIYGRCAWPEPVASYDFDNAAFGAIAARALLEKGRRRILCVAPPRSQTYTAALLGGLGETLAPAGGTLDILEGVHGQTDTEAGRARLAQRLAEGDPPEGIVCCSTSDTLAVLRQLRRRGLVPGRDVDLFTKESYPMVRDFEPAVMSLTEDVEAAGRFLADAAVTVIERPEAPRPSFVDRP</sequence>
<dbReference type="SUPFAM" id="SSF47413">
    <property type="entry name" value="lambda repressor-like DNA-binding domains"/>
    <property type="match status" value="1"/>
</dbReference>
<dbReference type="EMBL" id="FWFQ01000025">
    <property type="protein sequence ID" value="SLN57572.1"/>
    <property type="molecule type" value="Genomic_DNA"/>
</dbReference>
<evidence type="ECO:0000256" key="3">
    <source>
        <dbReference type="ARBA" id="ARBA00023163"/>
    </source>
</evidence>
<dbReference type="SUPFAM" id="SSF53822">
    <property type="entry name" value="Periplasmic binding protein-like I"/>
    <property type="match status" value="1"/>
</dbReference>
<dbReference type="GO" id="GO:0000976">
    <property type="term" value="F:transcription cis-regulatory region binding"/>
    <property type="evidence" value="ECO:0007669"/>
    <property type="project" value="TreeGrafter"/>
</dbReference>
<dbReference type="Pfam" id="PF13377">
    <property type="entry name" value="Peripla_BP_3"/>
    <property type="match status" value="1"/>
</dbReference>
<keyword evidence="2" id="KW-0238">DNA-binding</keyword>
<name>A0A1Y5T7H2_9RHOB</name>
<dbReference type="PANTHER" id="PTHR30146">
    <property type="entry name" value="LACI-RELATED TRANSCRIPTIONAL REPRESSOR"/>
    <property type="match status" value="1"/>
</dbReference>
<feature type="domain" description="HTH lacI-type" evidence="4">
    <location>
        <begin position="5"/>
        <end position="59"/>
    </location>
</feature>
<proteinExistence type="predicted"/>
<dbReference type="GO" id="GO:0003700">
    <property type="term" value="F:DNA-binding transcription factor activity"/>
    <property type="evidence" value="ECO:0007669"/>
    <property type="project" value="TreeGrafter"/>
</dbReference>
<evidence type="ECO:0000256" key="2">
    <source>
        <dbReference type="ARBA" id="ARBA00023125"/>
    </source>
</evidence>
<evidence type="ECO:0000256" key="1">
    <source>
        <dbReference type="ARBA" id="ARBA00023015"/>
    </source>
</evidence>
<accession>A0A1Y5T7H2</accession>
<evidence type="ECO:0000313" key="6">
    <source>
        <dbReference type="Proteomes" id="UP000193409"/>
    </source>
</evidence>
<keyword evidence="6" id="KW-1185">Reference proteome</keyword>
<gene>
    <name evidence="5" type="primary">rafR_3</name>
    <name evidence="5" type="ORF">PSA7680_03018</name>
</gene>
<organism evidence="5 6">
    <name type="scientific">Pseudoruegeria aquimaris</name>
    <dbReference type="NCBI Taxonomy" id="393663"/>
    <lineage>
        <taxon>Bacteria</taxon>
        <taxon>Pseudomonadati</taxon>
        <taxon>Pseudomonadota</taxon>
        <taxon>Alphaproteobacteria</taxon>
        <taxon>Rhodobacterales</taxon>
        <taxon>Roseobacteraceae</taxon>
        <taxon>Pseudoruegeria</taxon>
    </lineage>
</organism>
<dbReference type="InterPro" id="IPR010982">
    <property type="entry name" value="Lambda_DNA-bd_dom_sf"/>
</dbReference>